<dbReference type="PANTHER" id="PTHR46791">
    <property type="entry name" value="EXPRESSED PROTEIN"/>
    <property type="match status" value="1"/>
</dbReference>
<dbReference type="InterPro" id="IPR058913">
    <property type="entry name" value="Integrase_dom_put"/>
</dbReference>
<accession>R7TX49</accession>
<evidence type="ECO:0000313" key="4">
    <source>
        <dbReference type="Proteomes" id="UP000014760"/>
    </source>
</evidence>
<protein>
    <recommendedName>
        <fullName evidence="1">Integrase core domain-containing protein</fullName>
    </recommendedName>
</protein>
<dbReference type="HOGENOM" id="CLU_866677_0_0_1"/>
<keyword evidence="4" id="KW-1185">Reference proteome</keyword>
<reference evidence="4" key="1">
    <citation type="submission" date="2012-12" db="EMBL/GenBank/DDBJ databases">
        <authorList>
            <person name="Hellsten U."/>
            <person name="Grimwood J."/>
            <person name="Chapman J.A."/>
            <person name="Shapiro H."/>
            <person name="Aerts A."/>
            <person name="Otillar R.P."/>
            <person name="Terry A.Y."/>
            <person name="Boore J.L."/>
            <person name="Simakov O."/>
            <person name="Marletaz F."/>
            <person name="Cho S.-J."/>
            <person name="Edsinger-Gonzales E."/>
            <person name="Havlak P."/>
            <person name="Kuo D.-H."/>
            <person name="Larsson T."/>
            <person name="Lv J."/>
            <person name="Arendt D."/>
            <person name="Savage R."/>
            <person name="Osoegawa K."/>
            <person name="de Jong P."/>
            <person name="Lindberg D.R."/>
            <person name="Seaver E.C."/>
            <person name="Weisblat D.A."/>
            <person name="Putnam N.H."/>
            <person name="Grigoriev I.V."/>
            <person name="Rokhsar D.S."/>
        </authorList>
    </citation>
    <scope>NUCLEOTIDE SEQUENCE</scope>
    <source>
        <strain evidence="4">I ESC-2004</strain>
    </source>
</reference>
<name>R7TX49_CAPTE</name>
<dbReference type="AlphaFoldDB" id="R7TX49"/>
<dbReference type="EnsemblMetazoa" id="CapteT192889">
    <property type="protein sequence ID" value="CapteP192889"/>
    <property type="gene ID" value="CapteG192889"/>
</dbReference>
<evidence type="ECO:0000259" key="1">
    <source>
        <dbReference type="Pfam" id="PF24764"/>
    </source>
</evidence>
<reference evidence="3" key="3">
    <citation type="submission" date="2015-06" db="UniProtKB">
        <authorList>
            <consortium name="EnsemblMetazoa"/>
        </authorList>
    </citation>
    <scope>IDENTIFICATION</scope>
</reference>
<evidence type="ECO:0000313" key="3">
    <source>
        <dbReference type="EnsemblMetazoa" id="CapteP192889"/>
    </source>
</evidence>
<sequence>MNFTEEFDIIPLIRRLIGEIRNAQELLGYIDNQLSRCRDEKLKAAYRRMRTRVQQSIDEKELERDRDILRCLAQHGCILSDRHLRRILAKKKLGRKKSSDIDDVASFVNTELEGSGQQHGYRFMWQKLKNNGLNARKDDVRLSIRCLDPEGVFFCEETPPASISSGPNFIWPKVFTTNNGPKIIGGYFLEAIAKLRGCPRIVRGDAGTENVNVRRIHSHLMGNGHNGCRTTTYIKSKSTSNQIIECSWGQLKKQCAEYWIVLLSTLEDTGNFAGDFVDKSLCQFCLMLCYMLMVVIKFSAVIRQNQNNSFFQLACLNNKTI</sequence>
<dbReference type="OMA" id="YHICTIL"/>
<organism evidence="2">
    <name type="scientific">Capitella teleta</name>
    <name type="common">Polychaete worm</name>
    <dbReference type="NCBI Taxonomy" id="283909"/>
    <lineage>
        <taxon>Eukaryota</taxon>
        <taxon>Metazoa</taxon>
        <taxon>Spiralia</taxon>
        <taxon>Lophotrochozoa</taxon>
        <taxon>Annelida</taxon>
        <taxon>Polychaeta</taxon>
        <taxon>Sedentaria</taxon>
        <taxon>Scolecida</taxon>
        <taxon>Capitellidae</taxon>
        <taxon>Capitella</taxon>
    </lineage>
</organism>
<dbReference type="EMBL" id="KB308081">
    <property type="protein sequence ID" value="ELT98289.1"/>
    <property type="molecule type" value="Genomic_DNA"/>
</dbReference>
<dbReference type="Pfam" id="PF24764">
    <property type="entry name" value="rva_4"/>
    <property type="match status" value="1"/>
</dbReference>
<evidence type="ECO:0000313" key="2">
    <source>
        <dbReference type="EMBL" id="ELT98289.1"/>
    </source>
</evidence>
<dbReference type="STRING" id="283909.R7TX49"/>
<proteinExistence type="predicted"/>
<feature type="domain" description="Integrase core" evidence="1">
    <location>
        <begin position="183"/>
        <end position="294"/>
    </location>
</feature>
<dbReference type="OrthoDB" id="6141539at2759"/>
<reference evidence="2 4" key="2">
    <citation type="journal article" date="2013" name="Nature">
        <title>Insights into bilaterian evolution from three spiralian genomes.</title>
        <authorList>
            <person name="Simakov O."/>
            <person name="Marletaz F."/>
            <person name="Cho S.J."/>
            <person name="Edsinger-Gonzales E."/>
            <person name="Havlak P."/>
            <person name="Hellsten U."/>
            <person name="Kuo D.H."/>
            <person name="Larsson T."/>
            <person name="Lv J."/>
            <person name="Arendt D."/>
            <person name="Savage R."/>
            <person name="Osoegawa K."/>
            <person name="de Jong P."/>
            <person name="Grimwood J."/>
            <person name="Chapman J.A."/>
            <person name="Shapiro H."/>
            <person name="Aerts A."/>
            <person name="Otillar R.P."/>
            <person name="Terry A.Y."/>
            <person name="Boore J.L."/>
            <person name="Grigoriev I.V."/>
            <person name="Lindberg D.R."/>
            <person name="Seaver E.C."/>
            <person name="Weisblat D.A."/>
            <person name="Putnam N.H."/>
            <person name="Rokhsar D.S."/>
        </authorList>
    </citation>
    <scope>NUCLEOTIDE SEQUENCE</scope>
    <source>
        <strain evidence="2 4">I ESC-2004</strain>
    </source>
</reference>
<dbReference type="PANTHER" id="PTHR46791:SF13">
    <property type="entry name" value="CLR5 DOMAIN-CONTAINING PROTEIN"/>
    <property type="match status" value="1"/>
</dbReference>
<gene>
    <name evidence="2" type="ORF">CAPTEDRAFT_192889</name>
</gene>
<dbReference type="EMBL" id="AMQN01010534">
    <property type="status" value="NOT_ANNOTATED_CDS"/>
    <property type="molecule type" value="Genomic_DNA"/>
</dbReference>
<dbReference type="Proteomes" id="UP000014760">
    <property type="component" value="Unassembled WGS sequence"/>
</dbReference>